<protein>
    <submittedName>
        <fullName evidence="8">Serine/threonine protein kinase</fullName>
    </submittedName>
</protein>
<dbReference type="Pfam" id="PF00069">
    <property type="entry name" value="Pkinase"/>
    <property type="match status" value="1"/>
</dbReference>
<dbReference type="RefSeq" id="WP_208254380.1">
    <property type="nucleotide sequence ID" value="NZ_JAGEOJ010000002.1"/>
</dbReference>
<keyword evidence="6" id="KW-1133">Transmembrane helix</keyword>
<keyword evidence="2" id="KW-0547">Nucleotide-binding</keyword>
<dbReference type="InterPro" id="IPR008271">
    <property type="entry name" value="Ser/Thr_kinase_AS"/>
</dbReference>
<evidence type="ECO:0000256" key="1">
    <source>
        <dbReference type="ARBA" id="ARBA00022679"/>
    </source>
</evidence>
<dbReference type="AlphaFoldDB" id="A0A939PE28"/>
<dbReference type="PANTHER" id="PTHR43289">
    <property type="entry name" value="MITOGEN-ACTIVATED PROTEIN KINASE KINASE KINASE 20-RELATED"/>
    <property type="match status" value="1"/>
</dbReference>
<dbReference type="CDD" id="cd14014">
    <property type="entry name" value="STKc_PknB_like"/>
    <property type="match status" value="1"/>
</dbReference>
<keyword evidence="1" id="KW-0808">Transferase</keyword>
<dbReference type="InterPro" id="IPR011009">
    <property type="entry name" value="Kinase-like_dom_sf"/>
</dbReference>
<comment type="caution">
    <text evidence="8">The sequence shown here is derived from an EMBL/GenBank/DDBJ whole genome shotgun (WGS) entry which is preliminary data.</text>
</comment>
<evidence type="ECO:0000256" key="6">
    <source>
        <dbReference type="SAM" id="Phobius"/>
    </source>
</evidence>
<reference evidence="8" key="1">
    <citation type="submission" date="2021-03" db="EMBL/GenBank/DDBJ databases">
        <authorList>
            <person name="Kanchanasin P."/>
            <person name="Saeng-In P."/>
            <person name="Phongsopitanun W."/>
            <person name="Yuki M."/>
            <person name="Kudo T."/>
            <person name="Ohkuma M."/>
            <person name="Tanasupawat S."/>
        </authorList>
    </citation>
    <scope>NUCLEOTIDE SEQUENCE</scope>
    <source>
        <strain evidence="8">GKU 128</strain>
    </source>
</reference>
<dbReference type="GO" id="GO:0005524">
    <property type="term" value="F:ATP binding"/>
    <property type="evidence" value="ECO:0007669"/>
    <property type="project" value="UniProtKB-KW"/>
</dbReference>
<dbReference type="EMBL" id="JAGEOJ010000002">
    <property type="protein sequence ID" value="MBO2446806.1"/>
    <property type="molecule type" value="Genomic_DNA"/>
</dbReference>
<proteinExistence type="predicted"/>
<dbReference type="InterPro" id="IPR000719">
    <property type="entry name" value="Prot_kinase_dom"/>
</dbReference>
<gene>
    <name evidence="8" type="ORF">J4573_06865</name>
</gene>
<keyword evidence="6" id="KW-0812">Transmembrane</keyword>
<dbReference type="PROSITE" id="PS50011">
    <property type="entry name" value="PROTEIN_KINASE_DOM"/>
    <property type="match status" value="1"/>
</dbReference>
<keyword evidence="6" id="KW-0472">Membrane</keyword>
<evidence type="ECO:0000313" key="9">
    <source>
        <dbReference type="Proteomes" id="UP000669179"/>
    </source>
</evidence>
<evidence type="ECO:0000259" key="7">
    <source>
        <dbReference type="PROSITE" id="PS50011"/>
    </source>
</evidence>
<keyword evidence="3 8" id="KW-0418">Kinase</keyword>
<evidence type="ECO:0000256" key="5">
    <source>
        <dbReference type="SAM" id="MobiDB-lite"/>
    </source>
</evidence>
<evidence type="ECO:0000256" key="4">
    <source>
        <dbReference type="ARBA" id="ARBA00022840"/>
    </source>
</evidence>
<dbReference type="SUPFAM" id="SSF56112">
    <property type="entry name" value="Protein kinase-like (PK-like)"/>
    <property type="match status" value="1"/>
</dbReference>
<feature type="region of interest" description="Disordered" evidence="5">
    <location>
        <begin position="276"/>
        <end position="310"/>
    </location>
</feature>
<accession>A0A939PE28</accession>
<name>A0A939PE28_9ACTN</name>
<dbReference type="PANTHER" id="PTHR43289:SF34">
    <property type="entry name" value="SERINE_THREONINE-PROTEIN KINASE YBDM-RELATED"/>
    <property type="match status" value="1"/>
</dbReference>
<sequence length="472" mass="48892">MTAAAEALRSGDPEYLGRYRLIARLGEGGQGIVFLGEDDGTQVAVKLLRSGLGSDPEPRARFMRELATAKRVAQFCTAAVLDADVAGDQPYIVSEYVNGPSLKHVVSTDGVRRGGALVRLAVGTATALVAIHEAGVVHRDFKPHNVLLGPDGPRVIDFGIARALDGTSATTSGPMGTPSYMAPEQVLGERAGPPADVFSWAATLVFAATGRPPFGDDTMMAVATRIMHEEPDLGSLDGKLREVAQACLVKDPSARPTANEVLGRLLGHTQPDATALAAEGSDAAARPSDTGDLGGTRSFPPPAPPAGLGGKKRRNVVAVVAGVAVAAVAATAISIMALNGDDKGGAGQNTVSPSPGRPHGKGFSRAFAGEWAGTVIQSDGKALKAVLTLKEGKLKGHINYPLQRCSGMEKLLGAGGGPTLSMKEEITQGADHCVDTGTVTLTWQNADTLFFTYVGGEKTRTYGVKGELTRTR</sequence>
<evidence type="ECO:0000313" key="8">
    <source>
        <dbReference type="EMBL" id="MBO2446806.1"/>
    </source>
</evidence>
<dbReference type="GO" id="GO:0004674">
    <property type="term" value="F:protein serine/threonine kinase activity"/>
    <property type="evidence" value="ECO:0007669"/>
    <property type="project" value="UniProtKB-KW"/>
</dbReference>
<keyword evidence="4" id="KW-0067">ATP-binding</keyword>
<evidence type="ECO:0000256" key="2">
    <source>
        <dbReference type="ARBA" id="ARBA00022741"/>
    </source>
</evidence>
<evidence type="ECO:0000256" key="3">
    <source>
        <dbReference type="ARBA" id="ARBA00022777"/>
    </source>
</evidence>
<dbReference type="Gene3D" id="3.30.200.20">
    <property type="entry name" value="Phosphorylase Kinase, domain 1"/>
    <property type="match status" value="1"/>
</dbReference>
<dbReference type="PROSITE" id="PS00108">
    <property type="entry name" value="PROTEIN_KINASE_ST"/>
    <property type="match status" value="1"/>
</dbReference>
<keyword evidence="9" id="KW-1185">Reference proteome</keyword>
<dbReference type="Gene3D" id="1.10.510.10">
    <property type="entry name" value="Transferase(Phosphotransferase) domain 1"/>
    <property type="match status" value="1"/>
</dbReference>
<dbReference type="Proteomes" id="UP000669179">
    <property type="component" value="Unassembled WGS sequence"/>
</dbReference>
<keyword evidence="8" id="KW-0723">Serine/threonine-protein kinase</keyword>
<organism evidence="8 9">
    <name type="scientific">Actinomadura barringtoniae</name>
    <dbReference type="NCBI Taxonomy" id="1427535"/>
    <lineage>
        <taxon>Bacteria</taxon>
        <taxon>Bacillati</taxon>
        <taxon>Actinomycetota</taxon>
        <taxon>Actinomycetes</taxon>
        <taxon>Streptosporangiales</taxon>
        <taxon>Thermomonosporaceae</taxon>
        <taxon>Actinomadura</taxon>
    </lineage>
</organism>
<feature type="domain" description="Protein kinase" evidence="7">
    <location>
        <begin position="19"/>
        <end position="271"/>
    </location>
</feature>
<feature type="transmembrane region" description="Helical" evidence="6">
    <location>
        <begin position="316"/>
        <end position="338"/>
    </location>
</feature>